<gene>
    <name evidence="3" type="primary">LOC104760731</name>
</gene>
<accession>A0ABM0X7T5</accession>
<evidence type="ECO:0000313" key="3">
    <source>
        <dbReference type="RefSeq" id="XP_010481991.1"/>
    </source>
</evidence>
<evidence type="ECO:0000313" key="2">
    <source>
        <dbReference type="Proteomes" id="UP000694864"/>
    </source>
</evidence>
<keyword evidence="2" id="KW-1185">Reference proteome</keyword>
<evidence type="ECO:0000256" key="1">
    <source>
        <dbReference type="SAM" id="MobiDB-lite"/>
    </source>
</evidence>
<reference evidence="3" key="2">
    <citation type="submission" date="2025-08" db="UniProtKB">
        <authorList>
            <consortium name="RefSeq"/>
        </authorList>
    </citation>
    <scope>IDENTIFICATION</scope>
    <source>
        <tissue evidence="3">Leaf</tissue>
    </source>
</reference>
<dbReference type="RefSeq" id="XP_010481991.1">
    <property type="nucleotide sequence ID" value="XM_010483689.2"/>
</dbReference>
<sequence length="304" mass="32942">MDELISIQSQLQHLGEMLGQVETSYTHGESSRNQHSALVSSPTPDLQVQCRLEQGDLMRNRLDTELIEDDALTEQAYRVLSLGPDHDQQIVPEGVISPGGIIEKPAEPPDHQAHILGGTSPCNQANIGQLLTVHDRDQADTRLPCLEQDMVRDSTPLTCTEPLGDAKEVSDRMISSLSGAHSVMGSFKQDEQPKMAIEGFFHSVLFLTTSSSMLRLGVANTVPSFSIHSAKAVTAQGPMASHLCHFGADQTFVWHPGDSPQTTKVHDGIGATNAAGLTGEVLSFSLKALLFPFDAGKIRPWLNF</sequence>
<organism evidence="2 3">
    <name type="scientific">Camelina sativa</name>
    <name type="common">False flax</name>
    <name type="synonym">Myagrum sativum</name>
    <dbReference type="NCBI Taxonomy" id="90675"/>
    <lineage>
        <taxon>Eukaryota</taxon>
        <taxon>Viridiplantae</taxon>
        <taxon>Streptophyta</taxon>
        <taxon>Embryophyta</taxon>
        <taxon>Tracheophyta</taxon>
        <taxon>Spermatophyta</taxon>
        <taxon>Magnoliopsida</taxon>
        <taxon>eudicotyledons</taxon>
        <taxon>Gunneridae</taxon>
        <taxon>Pentapetalae</taxon>
        <taxon>rosids</taxon>
        <taxon>malvids</taxon>
        <taxon>Brassicales</taxon>
        <taxon>Brassicaceae</taxon>
        <taxon>Camelineae</taxon>
        <taxon>Camelina</taxon>
    </lineage>
</organism>
<protein>
    <submittedName>
        <fullName evidence="3">Uncharacterized protein LOC104760731</fullName>
    </submittedName>
</protein>
<name>A0ABM0X7T5_CAMSA</name>
<dbReference type="Proteomes" id="UP000694864">
    <property type="component" value="Chromosome 18"/>
</dbReference>
<reference evidence="2" key="1">
    <citation type="journal article" date="2014" name="Nat. Commun.">
        <title>The emerging biofuel crop Camelina sativa retains a highly undifferentiated hexaploid genome structure.</title>
        <authorList>
            <person name="Kagale S."/>
            <person name="Koh C."/>
            <person name="Nixon J."/>
            <person name="Bollina V."/>
            <person name="Clarke W.E."/>
            <person name="Tuteja R."/>
            <person name="Spillane C."/>
            <person name="Robinson S.J."/>
            <person name="Links M.G."/>
            <person name="Clarke C."/>
            <person name="Higgins E.E."/>
            <person name="Huebert T."/>
            <person name="Sharpe A.G."/>
            <person name="Parkin I.A."/>
        </authorList>
    </citation>
    <scope>NUCLEOTIDE SEQUENCE [LARGE SCALE GENOMIC DNA]</scope>
    <source>
        <strain evidence="2">cv. DH55</strain>
    </source>
</reference>
<proteinExistence type="predicted"/>
<dbReference type="GeneID" id="104760731"/>
<feature type="region of interest" description="Disordered" evidence="1">
    <location>
        <begin position="23"/>
        <end position="45"/>
    </location>
</feature>